<sequence>MVCVFSGLVASDVLSVAAVSADSLGREATASPGARRGRTLWRARPHRADVGLAVGLATVTIAATLVSSGQAPYRALDAVALMLAAMSGLALAWRQAAPLVATAVTSAIVAGNAAAGYSVVAVQWPPWLALFGCFSLGGRGTRTAGVAMCAVAVGGYALFDRGGLPVEAMAGIAMTFLIATVGGDAARSRRAVAAAQHARIRGEAREQALATERLLHEERGRLAGELHDALGHTVNVMVLQAGVARRLFADNPVFARQALTDIENIGREALGELDRMLRVLHPQPDPRPADPRWENSQPGDGCPGRGDDGADDVDAQERPAGISGLVVLVDRIRATGRAVDLDAAPVDLSAGTERALYRIVREALTNAVRHTHTGRIRVQVSRVADQIRAEVFNEGTGFASPVPGRGLIGMRERARLEGGSLEAGLVEGGFRVLATLPAHPVTRS</sequence>
<keyword evidence="3" id="KW-0597">Phosphoprotein</keyword>
<evidence type="ECO:0000256" key="9">
    <source>
        <dbReference type="SAM" id="MobiDB-lite"/>
    </source>
</evidence>
<dbReference type="InterPro" id="IPR050482">
    <property type="entry name" value="Sensor_HK_TwoCompSys"/>
</dbReference>
<dbReference type="SUPFAM" id="SSF55874">
    <property type="entry name" value="ATPase domain of HSP90 chaperone/DNA topoisomerase II/histidine kinase"/>
    <property type="match status" value="1"/>
</dbReference>
<feature type="transmembrane region" description="Helical" evidence="10">
    <location>
        <begin position="143"/>
        <end position="159"/>
    </location>
</feature>
<evidence type="ECO:0000256" key="7">
    <source>
        <dbReference type="ARBA" id="ARBA00022840"/>
    </source>
</evidence>
<organism evidence="12 13">
    <name type="scientific">Frankia umida</name>
    <dbReference type="NCBI Taxonomy" id="573489"/>
    <lineage>
        <taxon>Bacteria</taxon>
        <taxon>Bacillati</taxon>
        <taxon>Actinomycetota</taxon>
        <taxon>Actinomycetes</taxon>
        <taxon>Frankiales</taxon>
        <taxon>Frankiaceae</taxon>
        <taxon>Frankia</taxon>
    </lineage>
</organism>
<dbReference type="Proteomes" id="UP001201873">
    <property type="component" value="Unassembled WGS sequence"/>
</dbReference>
<feature type="region of interest" description="Disordered" evidence="9">
    <location>
        <begin position="280"/>
        <end position="316"/>
    </location>
</feature>
<evidence type="ECO:0000313" key="12">
    <source>
        <dbReference type="EMBL" id="MCK9875451.1"/>
    </source>
</evidence>
<dbReference type="Gene3D" id="1.20.5.1930">
    <property type="match status" value="1"/>
</dbReference>
<reference evidence="12 13" key="1">
    <citation type="submission" date="2022-04" db="EMBL/GenBank/DDBJ databases">
        <title>Genome diversity in the genus Frankia.</title>
        <authorList>
            <person name="Carlos-Shanley C."/>
            <person name="Hahn D."/>
        </authorList>
    </citation>
    <scope>NUCLEOTIDE SEQUENCE [LARGE SCALE GENOMIC DNA]</scope>
    <source>
        <strain evidence="12 13">Ag45/Mut15</strain>
    </source>
</reference>
<keyword evidence="13" id="KW-1185">Reference proteome</keyword>
<dbReference type="InterPro" id="IPR036890">
    <property type="entry name" value="HATPase_C_sf"/>
</dbReference>
<evidence type="ECO:0000259" key="11">
    <source>
        <dbReference type="SMART" id="SM00387"/>
    </source>
</evidence>
<evidence type="ECO:0000256" key="3">
    <source>
        <dbReference type="ARBA" id="ARBA00022553"/>
    </source>
</evidence>
<dbReference type="InterPro" id="IPR011712">
    <property type="entry name" value="Sig_transdc_His_kin_sub3_dim/P"/>
</dbReference>
<keyword evidence="10" id="KW-1133">Transmembrane helix</keyword>
<dbReference type="Pfam" id="PF02518">
    <property type="entry name" value="HATPase_c"/>
    <property type="match status" value="1"/>
</dbReference>
<dbReference type="GO" id="GO:0016301">
    <property type="term" value="F:kinase activity"/>
    <property type="evidence" value="ECO:0007669"/>
    <property type="project" value="UniProtKB-KW"/>
</dbReference>
<comment type="catalytic activity">
    <reaction evidence="1">
        <text>ATP + protein L-histidine = ADP + protein N-phospho-L-histidine.</text>
        <dbReference type="EC" id="2.7.13.3"/>
    </reaction>
</comment>
<gene>
    <name evidence="12" type="ORF">MXD59_06605</name>
</gene>
<evidence type="ECO:0000256" key="5">
    <source>
        <dbReference type="ARBA" id="ARBA00022741"/>
    </source>
</evidence>
<feature type="domain" description="Histidine kinase/HSP90-like ATPase" evidence="11">
    <location>
        <begin position="351"/>
        <end position="440"/>
    </location>
</feature>
<keyword evidence="10" id="KW-0472">Membrane</keyword>
<feature type="transmembrane region" description="Helical" evidence="10">
    <location>
        <begin position="99"/>
        <end position="122"/>
    </location>
</feature>
<keyword evidence="10" id="KW-0812">Transmembrane</keyword>
<protein>
    <recommendedName>
        <fullName evidence="2">histidine kinase</fullName>
        <ecNumber evidence="2">2.7.13.3</ecNumber>
    </recommendedName>
</protein>
<feature type="transmembrane region" description="Helical" evidence="10">
    <location>
        <begin position="50"/>
        <end position="68"/>
    </location>
</feature>
<feature type="transmembrane region" description="Helical" evidence="10">
    <location>
        <begin position="75"/>
        <end position="93"/>
    </location>
</feature>
<dbReference type="EMBL" id="JALKFT010000005">
    <property type="protein sequence ID" value="MCK9875451.1"/>
    <property type="molecule type" value="Genomic_DNA"/>
</dbReference>
<evidence type="ECO:0000256" key="1">
    <source>
        <dbReference type="ARBA" id="ARBA00000085"/>
    </source>
</evidence>
<dbReference type="CDD" id="cd16917">
    <property type="entry name" value="HATPase_UhpB-NarQ-NarX-like"/>
    <property type="match status" value="1"/>
</dbReference>
<feature type="transmembrane region" description="Helical" evidence="10">
    <location>
        <begin position="165"/>
        <end position="183"/>
    </location>
</feature>
<evidence type="ECO:0000256" key="10">
    <source>
        <dbReference type="SAM" id="Phobius"/>
    </source>
</evidence>
<keyword evidence="7" id="KW-0067">ATP-binding</keyword>
<dbReference type="EC" id="2.7.13.3" evidence="2"/>
<dbReference type="PANTHER" id="PTHR24421:SF10">
    <property type="entry name" value="NITRATE_NITRITE SENSOR PROTEIN NARQ"/>
    <property type="match status" value="1"/>
</dbReference>
<dbReference type="Gene3D" id="3.30.565.10">
    <property type="entry name" value="Histidine kinase-like ATPase, C-terminal domain"/>
    <property type="match status" value="1"/>
</dbReference>
<keyword evidence="6 12" id="KW-0418">Kinase</keyword>
<dbReference type="PANTHER" id="PTHR24421">
    <property type="entry name" value="NITRATE/NITRITE SENSOR PROTEIN NARX-RELATED"/>
    <property type="match status" value="1"/>
</dbReference>
<keyword evidence="8" id="KW-0902">Two-component regulatory system</keyword>
<evidence type="ECO:0000256" key="8">
    <source>
        <dbReference type="ARBA" id="ARBA00023012"/>
    </source>
</evidence>
<dbReference type="RefSeq" id="WP_248812234.1">
    <property type="nucleotide sequence ID" value="NZ_JALKFT010000005.1"/>
</dbReference>
<keyword evidence="4" id="KW-0808">Transferase</keyword>
<evidence type="ECO:0000313" key="13">
    <source>
        <dbReference type="Proteomes" id="UP001201873"/>
    </source>
</evidence>
<dbReference type="SMART" id="SM00387">
    <property type="entry name" value="HATPase_c"/>
    <property type="match status" value="1"/>
</dbReference>
<dbReference type="InterPro" id="IPR003594">
    <property type="entry name" value="HATPase_dom"/>
</dbReference>
<proteinExistence type="predicted"/>
<keyword evidence="5" id="KW-0547">Nucleotide-binding</keyword>
<dbReference type="Pfam" id="PF07730">
    <property type="entry name" value="HisKA_3"/>
    <property type="match status" value="1"/>
</dbReference>
<accession>A0ABT0JVD8</accession>
<evidence type="ECO:0000256" key="6">
    <source>
        <dbReference type="ARBA" id="ARBA00022777"/>
    </source>
</evidence>
<evidence type="ECO:0000256" key="4">
    <source>
        <dbReference type="ARBA" id="ARBA00022679"/>
    </source>
</evidence>
<evidence type="ECO:0000256" key="2">
    <source>
        <dbReference type="ARBA" id="ARBA00012438"/>
    </source>
</evidence>
<name>A0ABT0JVD8_9ACTN</name>
<comment type="caution">
    <text evidence="12">The sequence shown here is derived from an EMBL/GenBank/DDBJ whole genome shotgun (WGS) entry which is preliminary data.</text>
</comment>